<feature type="compositionally biased region" description="Basic and acidic residues" evidence="1">
    <location>
        <begin position="113"/>
        <end position="124"/>
    </location>
</feature>
<organism evidence="3 4">
    <name type="scientific">Candidatus Schekmanbacteria bacterium RBG_13_48_7</name>
    <dbReference type="NCBI Taxonomy" id="1817878"/>
    <lineage>
        <taxon>Bacteria</taxon>
        <taxon>Candidatus Schekmaniibacteriota</taxon>
    </lineage>
</organism>
<protein>
    <recommendedName>
        <fullName evidence="2">TonB C-terminal domain-containing protein</fullName>
    </recommendedName>
</protein>
<dbReference type="Proteomes" id="UP000179266">
    <property type="component" value="Unassembled WGS sequence"/>
</dbReference>
<proteinExistence type="predicted"/>
<gene>
    <name evidence="3" type="ORF">A2161_10970</name>
</gene>
<evidence type="ECO:0000313" key="4">
    <source>
        <dbReference type="Proteomes" id="UP000179266"/>
    </source>
</evidence>
<name>A0A1F7RQ63_9BACT</name>
<dbReference type="InterPro" id="IPR037682">
    <property type="entry name" value="TonB_C"/>
</dbReference>
<dbReference type="InterPro" id="IPR018247">
    <property type="entry name" value="EF_Hand_1_Ca_BS"/>
</dbReference>
<comment type="caution">
    <text evidence="3">The sequence shown here is derived from an EMBL/GenBank/DDBJ whole genome shotgun (WGS) entry which is preliminary data.</text>
</comment>
<evidence type="ECO:0000259" key="2">
    <source>
        <dbReference type="Pfam" id="PF03544"/>
    </source>
</evidence>
<dbReference type="EMBL" id="MGDD01000262">
    <property type="protein sequence ID" value="OGL43611.1"/>
    <property type="molecule type" value="Genomic_DNA"/>
</dbReference>
<evidence type="ECO:0000256" key="1">
    <source>
        <dbReference type="SAM" id="MobiDB-lite"/>
    </source>
</evidence>
<dbReference type="Pfam" id="PF03544">
    <property type="entry name" value="TonB_C"/>
    <property type="match status" value="1"/>
</dbReference>
<dbReference type="Gene3D" id="3.30.1150.10">
    <property type="match status" value="1"/>
</dbReference>
<dbReference type="PROSITE" id="PS00018">
    <property type="entry name" value="EF_HAND_1"/>
    <property type="match status" value="1"/>
</dbReference>
<accession>A0A1F7RQ63</accession>
<reference evidence="3 4" key="1">
    <citation type="journal article" date="2016" name="Nat. Commun.">
        <title>Thousands of microbial genomes shed light on interconnected biogeochemical processes in an aquifer system.</title>
        <authorList>
            <person name="Anantharaman K."/>
            <person name="Brown C.T."/>
            <person name="Hug L.A."/>
            <person name="Sharon I."/>
            <person name="Castelle C.J."/>
            <person name="Probst A.J."/>
            <person name="Thomas B.C."/>
            <person name="Singh A."/>
            <person name="Wilkins M.J."/>
            <person name="Karaoz U."/>
            <person name="Brodie E.L."/>
            <person name="Williams K.H."/>
            <person name="Hubbard S.S."/>
            <person name="Banfield J.F."/>
        </authorList>
    </citation>
    <scope>NUCLEOTIDE SEQUENCE [LARGE SCALE GENOMIC DNA]</scope>
</reference>
<evidence type="ECO:0000313" key="3">
    <source>
        <dbReference type="EMBL" id="OGL43611.1"/>
    </source>
</evidence>
<dbReference type="GO" id="GO:0055085">
    <property type="term" value="P:transmembrane transport"/>
    <property type="evidence" value="ECO:0007669"/>
    <property type="project" value="InterPro"/>
</dbReference>
<feature type="region of interest" description="Disordered" evidence="1">
    <location>
        <begin position="105"/>
        <end position="133"/>
    </location>
</feature>
<dbReference type="SUPFAM" id="SSF74653">
    <property type="entry name" value="TolA/TonB C-terminal domain"/>
    <property type="match status" value="1"/>
</dbReference>
<feature type="domain" description="TonB C-terminal" evidence="2">
    <location>
        <begin position="142"/>
        <end position="225"/>
    </location>
</feature>
<dbReference type="AlphaFoldDB" id="A0A1F7RQ63"/>
<sequence>MSKQIHLENPSFVNRQISNVSCICKLTFALILTMYAVNCSSGPPLMQNIEKAKVVEFDLDHDGKTDNWRYISRNIVRQCRHDDNGDGIVDRIEYFDANGQWIKDETVSSSDSSPDKTADTKEPVEITSGITPPQLIPNKNFNPTFPEQAKKYSEKGIDLKYEIKFVVNEEGSVVPPYSINCLQKTPYDRYFIHSIVDAVRFWKFEPAMENGQAVPVYFKKTFDFKSVEFSRKYRP</sequence>